<accession>A0A9X2XGU8</accession>
<name>A0A9X2XGU8_9PSED</name>
<comment type="caution">
    <text evidence="2">The sequence shown here is derived from an EMBL/GenBank/DDBJ whole genome shotgun (WGS) entry which is preliminary data.</text>
</comment>
<dbReference type="Pfam" id="PF00534">
    <property type="entry name" value="Glycos_transf_1"/>
    <property type="match status" value="1"/>
</dbReference>
<dbReference type="PANTHER" id="PTHR45947:SF3">
    <property type="entry name" value="SULFOQUINOVOSYL TRANSFERASE SQD2"/>
    <property type="match status" value="1"/>
</dbReference>
<evidence type="ECO:0000259" key="1">
    <source>
        <dbReference type="Pfam" id="PF00534"/>
    </source>
</evidence>
<gene>
    <name evidence="2" type="ORF">OC940_12885</name>
</gene>
<reference evidence="2" key="1">
    <citation type="submission" date="2022-09" db="EMBL/GenBank/DDBJ databases">
        <authorList>
            <person name="Cesa-Luna C."/>
            <person name="Girard L."/>
            <person name="Lood C."/>
            <person name="Hofte M."/>
            <person name="De Mot R."/>
        </authorList>
    </citation>
    <scope>NUCLEOTIDE SEQUENCE</scope>
    <source>
        <strain evidence="2">B1M3-32</strain>
    </source>
</reference>
<dbReference type="PANTHER" id="PTHR45947">
    <property type="entry name" value="SULFOQUINOVOSYL TRANSFERASE SQD2"/>
    <property type="match status" value="1"/>
</dbReference>
<dbReference type="Proteomes" id="UP001139955">
    <property type="component" value="Unassembled WGS sequence"/>
</dbReference>
<sequence length="737" mass="81312">MSNSAHLDVTTFPGLGDMTNRYEAETETLNNVQRGHVLVVSCSNGPETDLSGVYRSLLAQTFQAWKWLVGFDGSLEQQLSAAFVAEVAGDERVVILERAECAVTSAIWARPEYVVLADAEIRFDPTFIEKGLWSLESNPEFAFCNSFGVVGGEGGGSIRQNLSEGKYYLDNPHAKARGIVVRKSAIVQACEDVVFLSDGREPVSMLSRLADAGHWGFTIPEFLQTCGTVIGRPDLEVQALMPLKPVPNPQRRYPSAYETLPEGVAFDNPLKPNVRGRRVMFLLPWMVEGGADRVNIDLIQGLVAGGADVTVCATLEADHRWQDRFAELTSDIFILPNFLSLSDFPRFILYLIASRRIDTVLITGSTLGYQLLPYLRTAAPDTAFLDLSHTEEMHWLNGGHPRFGVGYQDALDMNVVSTRHLSEWMAQRNADSGKIRVMYTGIKSHPVTLSDADRVATLRSFGLDEHSLTIIFAGRMCNQKRPLKLAEILHALKQAGVRFNALIIGEGELRPAFEGLIKQYDLGGDVHVVGAKPHAEWLSLLAISDVLLMPSEYEGISVALLESMAAGVVPVVADVGGQDELVGEQTGYLIPHGENEVSRYVEVLQGLAADTSMRKLKAQACKQLIEAHYTAAATNRQWLQILDEAQASRAQSAQPFLPAGLARELATTALENRRVTSYLDYLYSTHCLTNEAQTEVPINRGVLRLLLAQVRQYQMVKYFLEKPLINKVAQKLRALVS</sequence>
<dbReference type="InterPro" id="IPR001296">
    <property type="entry name" value="Glyco_trans_1"/>
</dbReference>
<dbReference type="SUPFAM" id="SSF53756">
    <property type="entry name" value="UDP-Glycosyltransferase/glycogen phosphorylase"/>
    <property type="match status" value="1"/>
</dbReference>
<dbReference type="EC" id="2.4.-.-" evidence="2"/>
<dbReference type="InterPro" id="IPR029044">
    <property type="entry name" value="Nucleotide-diphossugar_trans"/>
</dbReference>
<dbReference type="EMBL" id="JAOSKY010000006">
    <property type="protein sequence ID" value="MCU7248700.1"/>
    <property type="molecule type" value="Genomic_DNA"/>
</dbReference>
<dbReference type="CDD" id="cd03801">
    <property type="entry name" value="GT4_PimA-like"/>
    <property type="match status" value="1"/>
</dbReference>
<dbReference type="RefSeq" id="WP_301622086.1">
    <property type="nucleotide sequence ID" value="NZ_JAOSKY010000006.1"/>
</dbReference>
<protein>
    <submittedName>
        <fullName evidence="2">Glycosyltransferase</fullName>
        <ecNumber evidence="2">2.4.-.-</ecNumber>
    </submittedName>
</protein>
<evidence type="ECO:0000313" key="2">
    <source>
        <dbReference type="EMBL" id="MCU7248700.1"/>
    </source>
</evidence>
<keyword evidence="2" id="KW-0808">Transferase</keyword>
<dbReference type="AlphaFoldDB" id="A0A9X2XGU8"/>
<keyword evidence="3" id="KW-1185">Reference proteome</keyword>
<dbReference type="Gene3D" id="3.90.550.10">
    <property type="entry name" value="Spore Coat Polysaccharide Biosynthesis Protein SpsA, Chain A"/>
    <property type="match status" value="1"/>
</dbReference>
<dbReference type="InterPro" id="IPR050194">
    <property type="entry name" value="Glycosyltransferase_grp1"/>
</dbReference>
<organism evidence="2 3">
    <name type="scientific">Pseudomonas koreensis</name>
    <dbReference type="NCBI Taxonomy" id="198620"/>
    <lineage>
        <taxon>Bacteria</taxon>
        <taxon>Pseudomonadati</taxon>
        <taxon>Pseudomonadota</taxon>
        <taxon>Gammaproteobacteria</taxon>
        <taxon>Pseudomonadales</taxon>
        <taxon>Pseudomonadaceae</taxon>
        <taxon>Pseudomonas</taxon>
    </lineage>
</organism>
<evidence type="ECO:0000313" key="3">
    <source>
        <dbReference type="Proteomes" id="UP001139955"/>
    </source>
</evidence>
<dbReference type="GO" id="GO:0016757">
    <property type="term" value="F:glycosyltransferase activity"/>
    <property type="evidence" value="ECO:0007669"/>
    <property type="project" value="UniProtKB-KW"/>
</dbReference>
<keyword evidence="2" id="KW-0328">Glycosyltransferase</keyword>
<dbReference type="CDD" id="cd00761">
    <property type="entry name" value="Glyco_tranf_GTA_type"/>
    <property type="match status" value="1"/>
</dbReference>
<dbReference type="Gene3D" id="3.40.50.2000">
    <property type="entry name" value="Glycogen Phosphorylase B"/>
    <property type="match status" value="2"/>
</dbReference>
<proteinExistence type="predicted"/>
<dbReference type="SUPFAM" id="SSF53448">
    <property type="entry name" value="Nucleotide-diphospho-sugar transferases"/>
    <property type="match status" value="1"/>
</dbReference>
<reference evidence="2" key="2">
    <citation type="journal article" date="2023" name="mSystems">
        <title>Charting the Lipopeptidome of Nonpathogenic Pseudomonas.</title>
        <authorList>
            <person name="Cesa-Luna C."/>
            <person name="Geudens N."/>
            <person name="Girard L."/>
            <person name="De Roo V."/>
            <person name="Maklad H.R."/>
            <person name="Martins J.C."/>
            <person name="Hofte M."/>
            <person name="De Mot R."/>
        </authorList>
    </citation>
    <scope>NUCLEOTIDE SEQUENCE</scope>
    <source>
        <strain evidence="2">B1M3-32</strain>
    </source>
</reference>
<feature type="domain" description="Glycosyl transferase family 1" evidence="1">
    <location>
        <begin position="460"/>
        <end position="602"/>
    </location>
</feature>